<feature type="region of interest" description="Disordered" evidence="1">
    <location>
        <begin position="154"/>
        <end position="173"/>
    </location>
</feature>
<feature type="compositionally biased region" description="Low complexity" evidence="1">
    <location>
        <begin position="421"/>
        <end position="442"/>
    </location>
</feature>
<feature type="region of interest" description="Disordered" evidence="1">
    <location>
        <begin position="1"/>
        <end position="27"/>
    </location>
</feature>
<dbReference type="AlphaFoldDB" id="A0AAF0E5F6"/>
<feature type="region of interest" description="Disordered" evidence="1">
    <location>
        <begin position="182"/>
        <end position="213"/>
    </location>
</feature>
<evidence type="ECO:0000256" key="1">
    <source>
        <dbReference type="SAM" id="MobiDB-lite"/>
    </source>
</evidence>
<feature type="region of interest" description="Disordered" evidence="1">
    <location>
        <begin position="417"/>
        <end position="451"/>
    </location>
</feature>
<gene>
    <name evidence="2" type="ORF">MOBT1_003333</name>
</gene>
<evidence type="ECO:0000313" key="3">
    <source>
        <dbReference type="Proteomes" id="UP001214603"/>
    </source>
</evidence>
<feature type="compositionally biased region" description="Basic residues" evidence="1">
    <location>
        <begin position="15"/>
        <end position="25"/>
    </location>
</feature>
<dbReference type="EMBL" id="CP119942">
    <property type="protein sequence ID" value="WFD04619.1"/>
    <property type="molecule type" value="Genomic_DNA"/>
</dbReference>
<protein>
    <submittedName>
        <fullName evidence="2">Uncharacterized protein</fullName>
    </submittedName>
</protein>
<keyword evidence="3" id="KW-1185">Reference proteome</keyword>
<reference evidence="2" key="1">
    <citation type="submission" date="2023-03" db="EMBL/GenBank/DDBJ databases">
        <title>Mating type loci evolution in Malassezia.</title>
        <authorList>
            <person name="Coelho M.A."/>
        </authorList>
    </citation>
    <scope>NUCLEOTIDE SEQUENCE</scope>
    <source>
        <strain evidence="2">CBS 7876</strain>
    </source>
</reference>
<accession>A0AAF0E5F6</accession>
<proteinExistence type="predicted"/>
<evidence type="ECO:0000313" key="2">
    <source>
        <dbReference type="EMBL" id="WFD04619.1"/>
    </source>
</evidence>
<organism evidence="2 3">
    <name type="scientific">Malassezia obtusa</name>
    <dbReference type="NCBI Taxonomy" id="76774"/>
    <lineage>
        <taxon>Eukaryota</taxon>
        <taxon>Fungi</taxon>
        <taxon>Dikarya</taxon>
        <taxon>Basidiomycota</taxon>
        <taxon>Ustilaginomycotina</taxon>
        <taxon>Malasseziomycetes</taxon>
        <taxon>Malasseziales</taxon>
        <taxon>Malasseziaceae</taxon>
        <taxon>Malassezia</taxon>
    </lineage>
</organism>
<sequence length="517" mass="56011">MRQAQLSFAASSERPRRRIKVRARRPPPEAPRLARLCTDALPAPNMFARIYLYEWLTRFEDVDALGWPRRRLDAVHCWDAYLALKLLQRLAMHLAGLTELDAGQPAAGFARLVRALRRHAHDVDAPAPWAAADALLARAAVPPCTLAEVDLDLPSWTRPNPRAPEPVLPRRTRSMSRLAHAVAALDDEEEAEAPADGTRRSRRAEQLAVKKRNEDLRQRAERVLGAAQEEDDDEEEDGAEPMHLEAKIACLVRLCDLLSTPRGTPASSGLHRLVQPLVDELPAQEKRARDAIAHVQAECDAAAKAVQKRAPSMVSARYEAWQHEVRRPLTQRKELGAANEHAVQGAHAEQYVALKRSSPRGGPLGRDLDGNEYWHLCPLVAPHGEHDACVGSALPGFSGHWSQVLVVYGTPPGGELGGAAGDATAPEADADADAGGAAPADADVPRKRRRAGDGAGDAAFFGTCDAAAIGALHAYLHHRMERAELSEEAAAAQGALLSALAQVQTYMAWAAAEVPSR</sequence>
<dbReference type="Proteomes" id="UP001214603">
    <property type="component" value="Chromosome 9"/>
</dbReference>
<name>A0AAF0E5F6_9BASI</name>
<feature type="compositionally biased region" description="Polar residues" evidence="1">
    <location>
        <begin position="1"/>
        <end position="10"/>
    </location>
</feature>